<gene>
    <name evidence="1" type="ORF">BZL30_2707</name>
</gene>
<sequence length="56" mass="5769">MLARPQTTDPYLVPSDFVSGIGRDDRMPGHAAGVQSGPLKADANASCIALSSPNSQ</sequence>
<dbReference type="EMBL" id="MVBM01000002">
    <property type="protein sequence ID" value="OOK78997.1"/>
    <property type="molecule type" value="Genomic_DNA"/>
</dbReference>
<reference evidence="1 2" key="1">
    <citation type="submission" date="2017-02" db="EMBL/GenBank/DDBJ databases">
        <title>Complete genome sequences of Mycobacterium kansasii strains isolated from rhesus macaques.</title>
        <authorList>
            <person name="Panda A."/>
            <person name="Nagaraj S."/>
            <person name="Zhao X."/>
            <person name="Tettelin H."/>
            <person name="Detolla L.J."/>
        </authorList>
    </citation>
    <scope>NUCLEOTIDE SEQUENCE [LARGE SCALE GENOMIC DNA]</scope>
    <source>
        <strain evidence="1 2">11-3813</strain>
    </source>
</reference>
<dbReference type="AlphaFoldDB" id="A0A1V3XIF9"/>
<organism evidence="1 2">
    <name type="scientific">Mycobacterium kansasii</name>
    <dbReference type="NCBI Taxonomy" id="1768"/>
    <lineage>
        <taxon>Bacteria</taxon>
        <taxon>Bacillati</taxon>
        <taxon>Actinomycetota</taxon>
        <taxon>Actinomycetes</taxon>
        <taxon>Mycobacteriales</taxon>
        <taxon>Mycobacteriaceae</taxon>
        <taxon>Mycobacterium</taxon>
    </lineage>
</organism>
<evidence type="ECO:0000313" key="2">
    <source>
        <dbReference type="Proteomes" id="UP000189229"/>
    </source>
</evidence>
<evidence type="ECO:0000313" key="1">
    <source>
        <dbReference type="EMBL" id="OOK78997.1"/>
    </source>
</evidence>
<comment type="caution">
    <text evidence="1">The sequence shown here is derived from an EMBL/GenBank/DDBJ whole genome shotgun (WGS) entry which is preliminary data.</text>
</comment>
<protein>
    <submittedName>
        <fullName evidence="1">Uncharacterized protein</fullName>
    </submittedName>
</protein>
<name>A0A1V3XIF9_MYCKA</name>
<accession>A0A1V3XIF9</accession>
<proteinExistence type="predicted"/>
<dbReference type="Proteomes" id="UP000189229">
    <property type="component" value="Unassembled WGS sequence"/>
</dbReference>